<name>U1M164_SEGRC</name>
<evidence type="ECO:0000256" key="1">
    <source>
        <dbReference type="SAM" id="MobiDB-lite"/>
    </source>
</evidence>
<organism evidence="3 4">
    <name type="scientific">Segniliparus rugosus (strain ATCC BAA-974 / DSM 45345 / CCUG 50838 / CIP 108380 / JCM 13579 / CDC 945)</name>
    <dbReference type="NCBI Taxonomy" id="679197"/>
    <lineage>
        <taxon>Bacteria</taxon>
        <taxon>Bacillati</taxon>
        <taxon>Actinomycetota</taxon>
        <taxon>Actinomycetes</taxon>
        <taxon>Mycobacteriales</taxon>
        <taxon>Segniliparaceae</taxon>
        <taxon>Segniliparus</taxon>
    </lineage>
</organism>
<gene>
    <name evidence="3" type="ORF">HMPREF9336_04281</name>
</gene>
<protein>
    <submittedName>
        <fullName evidence="3">Uncharacterized protein</fullName>
    </submittedName>
</protein>
<proteinExistence type="predicted"/>
<dbReference type="AlphaFoldDB" id="U1M164"/>
<evidence type="ECO:0000313" key="3">
    <source>
        <dbReference type="EMBL" id="ERG69137.1"/>
    </source>
</evidence>
<keyword evidence="2" id="KW-0812">Transmembrane</keyword>
<feature type="transmembrane region" description="Helical" evidence="2">
    <location>
        <begin position="20"/>
        <end position="40"/>
    </location>
</feature>
<keyword evidence="4" id="KW-1185">Reference proteome</keyword>
<evidence type="ECO:0000256" key="2">
    <source>
        <dbReference type="SAM" id="Phobius"/>
    </source>
</evidence>
<reference evidence="3 4" key="1">
    <citation type="journal article" date="2011" name="Stand. Genomic Sci.">
        <title>High quality draft genome sequence of Segniliparus rugosus CDC 945(T)= (ATCC BAA-974(T)).</title>
        <authorList>
            <person name="Earl A.M."/>
            <person name="Desjardins C.A."/>
            <person name="Fitzgerald M.G."/>
            <person name="Arachchi H.M."/>
            <person name="Zeng Q."/>
            <person name="Mehta T."/>
            <person name="Griggs A."/>
            <person name="Birren B.W."/>
            <person name="Toney N.C."/>
            <person name="Carr J."/>
            <person name="Posey J."/>
            <person name="Butler W.R."/>
        </authorList>
    </citation>
    <scope>NUCLEOTIDE SEQUENCE [LARGE SCALE GENOMIC DNA]</scope>
    <source>
        <strain evidence="4">ATCC BAA-974 / DSM 45345 / CCUG 50838 / CIP 108380 / JCM 13579 / CDC 945</strain>
    </source>
</reference>
<evidence type="ECO:0000313" key="4">
    <source>
        <dbReference type="Proteomes" id="UP000004816"/>
    </source>
</evidence>
<keyword evidence="2" id="KW-1133">Transmembrane helix</keyword>
<dbReference type="STRING" id="679197.HMPREF9336_04281"/>
<feature type="region of interest" description="Disordered" evidence="1">
    <location>
        <begin position="42"/>
        <end position="120"/>
    </location>
</feature>
<dbReference type="HOGENOM" id="CLU_2048125_0_0_11"/>
<comment type="caution">
    <text evidence="3">The sequence shown here is derived from an EMBL/GenBank/DDBJ whole genome shotgun (WGS) entry which is preliminary data.</text>
</comment>
<sequence length="120" mass="12152">MNTTKMILAGPQGPVMNLLGSLGAIALGLVFVGCLIWLAVNQKHDPDPDPEPTPSPQQPLYQAPVASSSSSWPEPSDDDLPPIRVTSGNDPGGSGTTPSGTATGGGDFLSALRAQSGGDE</sequence>
<keyword evidence="2" id="KW-0472">Membrane</keyword>
<dbReference type="EMBL" id="ACZI02000003">
    <property type="protein sequence ID" value="ERG69137.1"/>
    <property type="molecule type" value="Genomic_DNA"/>
</dbReference>
<dbReference type="PROSITE" id="PS51257">
    <property type="entry name" value="PROKAR_LIPOPROTEIN"/>
    <property type="match status" value="1"/>
</dbReference>
<dbReference type="Proteomes" id="UP000004816">
    <property type="component" value="Unassembled WGS sequence"/>
</dbReference>
<accession>U1M164</accession>